<name>A0A9Q8T570_9PEZI</name>
<dbReference type="KEGG" id="clup:CLUP02_14980"/>
<protein>
    <submittedName>
        <fullName evidence="1">Uncharacterized protein</fullName>
    </submittedName>
</protein>
<reference evidence="1" key="1">
    <citation type="journal article" date="2021" name="Mol. Plant Microbe Interact.">
        <title>Complete Genome Sequence of the Plant-Pathogenic Fungus Colletotrichum lupini.</title>
        <authorList>
            <person name="Baroncelli R."/>
            <person name="Pensec F."/>
            <person name="Da Lio D."/>
            <person name="Boufleur T."/>
            <person name="Vicente I."/>
            <person name="Sarrocco S."/>
            <person name="Picot A."/>
            <person name="Baraldi E."/>
            <person name="Sukno S."/>
            <person name="Thon M."/>
            <person name="Le Floch G."/>
        </authorList>
    </citation>
    <scope>NUCLEOTIDE SEQUENCE</scope>
    <source>
        <strain evidence="1">IMI 504893</strain>
    </source>
</reference>
<accession>A0A9Q8T570</accession>
<dbReference type="RefSeq" id="XP_049151050.1">
    <property type="nucleotide sequence ID" value="XM_049293904.1"/>
</dbReference>
<organism evidence="1 2">
    <name type="scientific">Colletotrichum lupini</name>
    <dbReference type="NCBI Taxonomy" id="145971"/>
    <lineage>
        <taxon>Eukaryota</taxon>
        <taxon>Fungi</taxon>
        <taxon>Dikarya</taxon>
        <taxon>Ascomycota</taxon>
        <taxon>Pezizomycotina</taxon>
        <taxon>Sordariomycetes</taxon>
        <taxon>Hypocreomycetidae</taxon>
        <taxon>Glomerellales</taxon>
        <taxon>Glomerellaceae</taxon>
        <taxon>Colletotrichum</taxon>
        <taxon>Colletotrichum acutatum species complex</taxon>
    </lineage>
</organism>
<proteinExistence type="predicted"/>
<dbReference type="GeneID" id="73348914"/>
<dbReference type="AlphaFoldDB" id="A0A9Q8T570"/>
<gene>
    <name evidence="1" type="ORF">CLUP02_14980</name>
</gene>
<evidence type="ECO:0000313" key="1">
    <source>
        <dbReference type="EMBL" id="UQC89449.1"/>
    </source>
</evidence>
<dbReference type="Proteomes" id="UP000830671">
    <property type="component" value="Chromosome 8"/>
</dbReference>
<sequence length="148" mass="16063">MLSNCESGKTQFSSTHTASSVAAYSSLNKLSLPNSLYGNGTSLGLAETFASVIVPGRLSIDQISQMTSGKVALCTSTFSELISPFTEAEEKMVWQRRKLEMNISLLNQSAEEYCPCLQIRKGFSTYGCDGILIAVFETGYAEQGTFSR</sequence>
<dbReference type="EMBL" id="CP019480">
    <property type="protein sequence ID" value="UQC89449.1"/>
    <property type="molecule type" value="Genomic_DNA"/>
</dbReference>
<evidence type="ECO:0000313" key="2">
    <source>
        <dbReference type="Proteomes" id="UP000830671"/>
    </source>
</evidence>
<keyword evidence="2" id="KW-1185">Reference proteome</keyword>